<accession>A0A2T3IH84</accession>
<sequence length="160" mass="18602">MYIIDRGENLDIDGSDIFVPTFENMRTKLKSEFEGELSPKLIDKVMTEEYSEKFREYWDSFNNDISDSGKHWTSSFDTHEAQRFAMENFNSNIDSKKFTARQNILSEIGAWEVFKGDGLTEFNGIKSKPGALEILEIQHMPETIEELITRGKILKVELYK</sequence>
<gene>
    <name evidence="1" type="ORF">C9I99_26795</name>
</gene>
<dbReference type="AlphaFoldDB" id="A0A2T3IH84"/>
<comment type="caution">
    <text evidence="1">The sequence shown here is derived from an EMBL/GenBank/DDBJ whole genome shotgun (WGS) entry which is preliminary data.</text>
</comment>
<dbReference type="EMBL" id="PYMH01000033">
    <property type="protein sequence ID" value="PSU26969.1"/>
    <property type="molecule type" value="Genomic_DNA"/>
</dbReference>
<dbReference type="Proteomes" id="UP000241222">
    <property type="component" value="Unassembled WGS sequence"/>
</dbReference>
<reference evidence="1 2" key="1">
    <citation type="submission" date="2018-03" db="EMBL/GenBank/DDBJ databases">
        <title>Whole genome sequencing of Histamine producing bacteria.</title>
        <authorList>
            <person name="Butler K."/>
        </authorList>
    </citation>
    <scope>NUCLEOTIDE SEQUENCE [LARGE SCALE GENOMIC DNA]</scope>
    <source>
        <strain evidence="1 2">JCM 13586</strain>
    </source>
</reference>
<proteinExistence type="predicted"/>
<name>A0A2T3IH84_9GAMM</name>
<keyword evidence="2" id="KW-1185">Reference proteome</keyword>
<protein>
    <submittedName>
        <fullName evidence="1">Uncharacterized protein</fullName>
    </submittedName>
</protein>
<evidence type="ECO:0000313" key="2">
    <source>
        <dbReference type="Proteomes" id="UP000241222"/>
    </source>
</evidence>
<organism evidence="1 2">
    <name type="scientific">Photobacterium lutimaris</name>
    <dbReference type="NCBI Taxonomy" id="388278"/>
    <lineage>
        <taxon>Bacteria</taxon>
        <taxon>Pseudomonadati</taxon>
        <taxon>Pseudomonadota</taxon>
        <taxon>Gammaproteobacteria</taxon>
        <taxon>Vibrionales</taxon>
        <taxon>Vibrionaceae</taxon>
        <taxon>Photobacterium</taxon>
    </lineage>
</organism>
<evidence type="ECO:0000313" key="1">
    <source>
        <dbReference type="EMBL" id="PSU26969.1"/>
    </source>
</evidence>